<gene>
    <name evidence="1" type="ORF">DNTS_001626</name>
</gene>
<keyword evidence="2" id="KW-1185">Reference proteome</keyword>
<evidence type="ECO:0000313" key="1">
    <source>
        <dbReference type="EMBL" id="TRY54646.1"/>
    </source>
</evidence>
<feature type="non-terminal residue" evidence="1">
    <location>
        <position position="79"/>
    </location>
</feature>
<protein>
    <submittedName>
        <fullName evidence="1">Uncharacterized protein</fullName>
    </submittedName>
</protein>
<organism evidence="1 2">
    <name type="scientific">Danionella cerebrum</name>
    <dbReference type="NCBI Taxonomy" id="2873325"/>
    <lineage>
        <taxon>Eukaryota</taxon>
        <taxon>Metazoa</taxon>
        <taxon>Chordata</taxon>
        <taxon>Craniata</taxon>
        <taxon>Vertebrata</taxon>
        <taxon>Euteleostomi</taxon>
        <taxon>Actinopterygii</taxon>
        <taxon>Neopterygii</taxon>
        <taxon>Teleostei</taxon>
        <taxon>Ostariophysi</taxon>
        <taxon>Cypriniformes</taxon>
        <taxon>Danionidae</taxon>
        <taxon>Danioninae</taxon>
        <taxon>Danionella</taxon>
    </lineage>
</organism>
<reference evidence="1 2" key="1">
    <citation type="journal article" date="2019" name="Sci. Data">
        <title>Hybrid genome assembly and annotation of Danionella translucida.</title>
        <authorList>
            <person name="Kadobianskyi M."/>
            <person name="Schulze L."/>
            <person name="Schuelke M."/>
            <person name="Judkewitz B."/>
        </authorList>
    </citation>
    <scope>NUCLEOTIDE SEQUENCE [LARGE SCALE GENOMIC DNA]</scope>
    <source>
        <strain evidence="1 2">Bolton</strain>
    </source>
</reference>
<comment type="caution">
    <text evidence="1">The sequence shown here is derived from an EMBL/GenBank/DDBJ whole genome shotgun (WGS) entry which is preliminary data.</text>
</comment>
<dbReference type="AlphaFoldDB" id="A0A553MN93"/>
<dbReference type="Proteomes" id="UP000316079">
    <property type="component" value="Unassembled WGS sequence"/>
</dbReference>
<dbReference type="EMBL" id="SRMA01027342">
    <property type="protein sequence ID" value="TRY54646.1"/>
    <property type="molecule type" value="Genomic_DNA"/>
</dbReference>
<name>A0A553MN93_9TELE</name>
<evidence type="ECO:0000313" key="2">
    <source>
        <dbReference type="Proteomes" id="UP000316079"/>
    </source>
</evidence>
<sequence>GLFEGLKKSHRVLHTPLNRLSVSVSVRVVFWRHLITLCSGSHNEADDRDASDTVLKKTKSAGETAAVSSKRRLAFRQTA</sequence>
<accession>A0A553MN93</accession>
<proteinExistence type="predicted"/>
<feature type="non-terminal residue" evidence="1">
    <location>
        <position position="1"/>
    </location>
</feature>